<sequence>MAVRVRDLGAAVADAAVRPGPPGAVRRRLLRAAADPGGLGVTLPGERLGALGARVTGMAGARSLAVRLLAASLRLRIAAVVLDEPDLASDPLLRRLLEQVGEDRLARAAGTLRLLLRERGALGTVSAIAPIFSELLALGALLDANPLNDRTAWLIATGTGTASADPITGMSNMAVAVLDRGTGAVRPEPPAPGEAARLAAEGTLLGFLGNIRLIGSTGRILVQDVTGPDGAVRHVVHAPGMRPGRADNESPQDLLGAFSSTLIADSPYRRALIGAVAEHGVPAGAEIALVGHSAGGAAVMNVAQDAAFCARYKVTHVVAVGAPIDFKTPADPATWVASVAGRRDLIPSLDGQGAGNCFDLHPGWYVVDYAGSGTPFPASHAIETYIADLAERLPGERAHIDARLAPYRGPVTRSAVYRIYDRAPRPDGHPFLTVPTHPAPCGRDTVELPVRSPSAALFTALFAADPRAARRLLEGTGLTPVTAGGRCLAVLHAAAHPRSGIGAHRRIDLGIAVHDPWGPQRVLVWPDLLRPVDGRRSGLHVTASVVDTAAALGAARDLWGHPAALADVDVTVGRGRVRLGAADDGHRLLALQGGLGPSLPVPSPDLLTYSWRDGTALRTGTHVRGRARLHPAPRVRLRAAAAPHAAAEQLRALGLDGARPLLCLAAPSCHVRTGAGVPVRFT</sequence>
<dbReference type="InterPro" id="IPR010451">
    <property type="entry name" value="Acetoacetate_decarboxylase"/>
</dbReference>
<dbReference type="InterPro" id="IPR023375">
    <property type="entry name" value="ADC_dom_sf"/>
</dbReference>
<dbReference type="EMBL" id="JAIBOA010000016">
    <property type="protein sequence ID" value="MBW8485429.1"/>
    <property type="molecule type" value="Genomic_DNA"/>
</dbReference>
<dbReference type="SUPFAM" id="SSF160104">
    <property type="entry name" value="Acetoacetate decarboxylase-like"/>
    <property type="match status" value="1"/>
</dbReference>
<comment type="caution">
    <text evidence="1">The sequence shown here is derived from an EMBL/GenBank/DDBJ whole genome shotgun (WGS) entry which is preliminary data.</text>
</comment>
<reference evidence="1 2" key="1">
    <citation type="submission" date="2021-07" db="EMBL/GenBank/DDBJ databases">
        <title>Actinomadura sp. PM05-2 isolated from lichen.</title>
        <authorList>
            <person name="Somphong A."/>
            <person name="Phongsopitanun W."/>
            <person name="Tanasupawat S."/>
            <person name="Peongsungnone V."/>
        </authorList>
    </citation>
    <scope>NUCLEOTIDE SEQUENCE [LARGE SCALE GENOMIC DNA]</scope>
    <source>
        <strain evidence="1 2">PM05-2</strain>
    </source>
</reference>
<accession>A0ABS7FYA8</accession>
<evidence type="ECO:0000313" key="2">
    <source>
        <dbReference type="Proteomes" id="UP000774570"/>
    </source>
</evidence>
<dbReference type="Proteomes" id="UP000774570">
    <property type="component" value="Unassembled WGS sequence"/>
</dbReference>
<dbReference type="InterPro" id="IPR029058">
    <property type="entry name" value="AB_hydrolase_fold"/>
</dbReference>
<keyword evidence="2" id="KW-1185">Reference proteome</keyword>
<dbReference type="SUPFAM" id="SSF53474">
    <property type="entry name" value="alpha/beta-Hydrolases"/>
    <property type="match status" value="1"/>
</dbReference>
<protein>
    <submittedName>
        <fullName evidence="1">Acetoacetate decarboxylase family protein</fullName>
    </submittedName>
</protein>
<organism evidence="1 2">
    <name type="scientific">Actinomadura parmotrematis</name>
    <dbReference type="NCBI Taxonomy" id="2864039"/>
    <lineage>
        <taxon>Bacteria</taxon>
        <taxon>Bacillati</taxon>
        <taxon>Actinomycetota</taxon>
        <taxon>Actinomycetes</taxon>
        <taxon>Streptosporangiales</taxon>
        <taxon>Thermomonosporaceae</taxon>
        <taxon>Actinomadura</taxon>
    </lineage>
</organism>
<gene>
    <name evidence="1" type="ORF">K1Y72_23825</name>
</gene>
<dbReference type="Gene3D" id="2.40.400.10">
    <property type="entry name" value="Acetoacetate decarboxylase-like"/>
    <property type="match status" value="1"/>
</dbReference>
<evidence type="ECO:0000313" key="1">
    <source>
        <dbReference type="EMBL" id="MBW8485429.1"/>
    </source>
</evidence>
<name>A0ABS7FYA8_9ACTN</name>
<proteinExistence type="predicted"/>
<dbReference type="Gene3D" id="3.40.50.1820">
    <property type="entry name" value="alpha/beta hydrolase"/>
    <property type="match status" value="1"/>
</dbReference>
<dbReference type="Pfam" id="PF06314">
    <property type="entry name" value="ADC"/>
    <property type="match status" value="1"/>
</dbReference>